<evidence type="ECO:0000256" key="1">
    <source>
        <dbReference type="SAM" id="MobiDB-lite"/>
    </source>
</evidence>
<reference evidence="2" key="1">
    <citation type="submission" date="2021-07" db="EMBL/GenBank/DDBJ databases">
        <authorList>
            <person name="Branca A.L. A."/>
        </authorList>
    </citation>
    <scope>NUCLEOTIDE SEQUENCE</scope>
</reference>
<comment type="caution">
    <text evidence="2">The sequence shown here is derived from an EMBL/GenBank/DDBJ whole genome shotgun (WGS) entry which is preliminary data.</text>
</comment>
<dbReference type="EMBL" id="CAJVNV010000399">
    <property type="protein sequence ID" value="CAG8187005.1"/>
    <property type="molecule type" value="Genomic_DNA"/>
</dbReference>
<sequence>MARGKKSARPPINNRVAEFVRGLISTSVPPTTRYELRNGVLTRVLGDNGAEGTPTGNKLVAEAITGPTNPPIGAGSNGDGSAAASSASTAGDNGGAAVTGPTAIGGDSAAGSAAITGPAVTGRGVRNVTATPIIADYSGDGS</sequence>
<feature type="region of interest" description="Disordered" evidence="1">
    <location>
        <begin position="63"/>
        <end position="142"/>
    </location>
</feature>
<dbReference type="AlphaFoldDB" id="A0A9W4MWD7"/>
<organism evidence="2 3">
    <name type="scientific">Penicillium nalgiovense</name>
    <dbReference type="NCBI Taxonomy" id="60175"/>
    <lineage>
        <taxon>Eukaryota</taxon>
        <taxon>Fungi</taxon>
        <taxon>Dikarya</taxon>
        <taxon>Ascomycota</taxon>
        <taxon>Pezizomycotina</taxon>
        <taxon>Eurotiomycetes</taxon>
        <taxon>Eurotiomycetidae</taxon>
        <taxon>Eurotiales</taxon>
        <taxon>Aspergillaceae</taxon>
        <taxon>Penicillium</taxon>
    </lineage>
</organism>
<dbReference type="OrthoDB" id="5419608at2759"/>
<gene>
    <name evidence="2" type="ORF">PNAL_LOCUS7103</name>
</gene>
<evidence type="ECO:0000313" key="2">
    <source>
        <dbReference type="EMBL" id="CAG8187005.1"/>
    </source>
</evidence>
<protein>
    <submittedName>
        <fullName evidence="2">Uncharacterized protein</fullName>
    </submittedName>
</protein>
<feature type="compositionally biased region" description="Low complexity" evidence="1">
    <location>
        <begin position="102"/>
        <end position="117"/>
    </location>
</feature>
<evidence type="ECO:0000313" key="3">
    <source>
        <dbReference type="Proteomes" id="UP001153461"/>
    </source>
</evidence>
<name>A0A9W4MWD7_PENNA</name>
<proteinExistence type="predicted"/>
<accession>A0A9W4MWD7</accession>
<dbReference type="Proteomes" id="UP001153461">
    <property type="component" value="Unassembled WGS sequence"/>
</dbReference>
<feature type="compositionally biased region" description="Low complexity" evidence="1">
    <location>
        <begin position="79"/>
        <end position="91"/>
    </location>
</feature>